<proteinExistence type="predicted"/>
<comment type="caution">
    <text evidence="1">The sequence shown here is derived from an EMBL/GenBank/DDBJ whole genome shotgun (WGS) entry which is preliminary data.</text>
</comment>
<dbReference type="Proteomes" id="UP001165960">
    <property type="component" value="Unassembled WGS sequence"/>
</dbReference>
<keyword evidence="2" id="KW-1185">Reference proteome</keyword>
<name>A0ACC2S0T6_9FUNG</name>
<sequence>MVKSKYFTSLESSSSDSDDSLNKSDDSIVNDDAIGQAYRRLLNENGYSKRIIHNKDIKFWKLIEEGWALAEGKCAWARVFQVVQQLDKWFSKAPVAGLSVNMGIFIRLFIHFVETAKECGQEKSNSNISLSSMDSRAFLNVEKMFKEIHDRYSKEILEWSKLDWPFDNTSLALRLKIEEYILVDPHFSLNLSKISLVSLPCELLNFDVALGYYRSMACNIKLQANSPLLCTNLRSIDISFNRISSKII</sequence>
<organism evidence="1 2">
    <name type="scientific">Entomophthora muscae</name>
    <dbReference type="NCBI Taxonomy" id="34485"/>
    <lineage>
        <taxon>Eukaryota</taxon>
        <taxon>Fungi</taxon>
        <taxon>Fungi incertae sedis</taxon>
        <taxon>Zoopagomycota</taxon>
        <taxon>Entomophthoromycotina</taxon>
        <taxon>Entomophthoromycetes</taxon>
        <taxon>Entomophthorales</taxon>
        <taxon>Entomophthoraceae</taxon>
        <taxon>Entomophthora</taxon>
    </lineage>
</organism>
<reference evidence="1" key="1">
    <citation type="submission" date="2022-04" db="EMBL/GenBank/DDBJ databases">
        <title>Genome of the entomopathogenic fungus Entomophthora muscae.</title>
        <authorList>
            <person name="Elya C."/>
            <person name="Lovett B.R."/>
            <person name="Lee E."/>
            <person name="Macias A.M."/>
            <person name="Hajek A.E."/>
            <person name="De Bivort B.L."/>
            <person name="Kasson M.T."/>
            <person name="De Fine Licht H.H."/>
            <person name="Stajich J.E."/>
        </authorList>
    </citation>
    <scope>NUCLEOTIDE SEQUENCE</scope>
    <source>
        <strain evidence="1">Berkeley</strain>
    </source>
</reference>
<evidence type="ECO:0000313" key="1">
    <source>
        <dbReference type="EMBL" id="KAJ9055920.1"/>
    </source>
</evidence>
<accession>A0ACC2S0T6</accession>
<gene>
    <name evidence="1" type="ORF">DSO57_1038375</name>
</gene>
<protein>
    <submittedName>
        <fullName evidence="1">Uncharacterized protein</fullName>
    </submittedName>
</protein>
<dbReference type="EMBL" id="QTSX02006159">
    <property type="protein sequence ID" value="KAJ9055920.1"/>
    <property type="molecule type" value="Genomic_DNA"/>
</dbReference>
<evidence type="ECO:0000313" key="2">
    <source>
        <dbReference type="Proteomes" id="UP001165960"/>
    </source>
</evidence>